<dbReference type="GO" id="GO:0016607">
    <property type="term" value="C:nuclear speck"/>
    <property type="evidence" value="ECO:0007669"/>
    <property type="project" value="UniProtKB-SubCell"/>
</dbReference>
<comment type="function">
    <text evidence="10">In unstressed cells, promotes SIAH1-mediated polyubiquitination and degradation of the serine/threonine-protein kinase HIPK2, probably by acting as a loading factor that potentiates complex formation between HIPK2 and ubiquitin ligase SIAH1. In response to DNA damage, localizes to the nucleus following phosphorylation by HIPK2 and modulates the expression of a subset of TP53/p53 target genes by binding to TP53 at target gene promoters. This limits the expression of a number of cell death-mediating TP53 target genes, reducing DNA damage-induced cell death. Enhances the binding of transcription factor TCF7L2/TCF4, a Wnt signaling pathway effector, to the promoters of target genes. Plays a role in stress granule formation.</text>
</comment>
<sequence length="173" mass="17746">MASFGSSDKSSEKKVSVPPVAQGASPYGFPTPSTPYATGPSASPYTQAGYAGYPTAAQYAYPQGPPPPYSVAVSQPSTAAVPGYYTYPQLGYPYPYAAPTQAGLVYPGTTYVVPGSFDAGARFDGIARPSIPPVPPGVAPTAAQLAMMQGSSVVIPQQKSNAFLSEGGGFTFW</sequence>
<dbReference type="PANTHER" id="PTHR31638:SF3">
    <property type="entry name" value="DAZ-ASSOCIATED PROTEIN 2"/>
    <property type="match status" value="1"/>
</dbReference>
<evidence type="ECO:0000256" key="8">
    <source>
        <dbReference type="ARBA" id="ARBA00032174"/>
    </source>
</evidence>
<dbReference type="AlphaFoldDB" id="A0A646QIY7"/>
<dbReference type="InterPro" id="IPR022730">
    <property type="entry name" value="DAZ_assoc-2"/>
</dbReference>
<evidence type="ECO:0000313" key="12">
    <source>
        <dbReference type="EMBL" id="MUP40580.1"/>
    </source>
</evidence>
<evidence type="ECO:0000256" key="1">
    <source>
        <dbReference type="ARBA" id="ARBA00004210"/>
    </source>
</evidence>
<evidence type="ECO:0000256" key="10">
    <source>
        <dbReference type="ARBA" id="ARBA00045449"/>
    </source>
</evidence>
<evidence type="ECO:0000256" key="5">
    <source>
        <dbReference type="ARBA" id="ARBA00022553"/>
    </source>
</evidence>
<organism evidence="12">
    <name type="scientific">Hemiscolopendra marginata</name>
    <dbReference type="NCBI Taxonomy" id="943146"/>
    <lineage>
        <taxon>Eukaryota</taxon>
        <taxon>Metazoa</taxon>
        <taxon>Ecdysozoa</taxon>
        <taxon>Arthropoda</taxon>
        <taxon>Myriapoda</taxon>
        <taxon>Chilopoda</taxon>
        <taxon>Pleurostigmophora</taxon>
        <taxon>Scolopendromorpha</taxon>
        <taxon>Scolopendridae</taxon>
        <taxon>Hemiscolopendra</taxon>
    </lineage>
</organism>
<evidence type="ECO:0000256" key="7">
    <source>
        <dbReference type="ARBA" id="ARBA00023242"/>
    </source>
</evidence>
<dbReference type="PANTHER" id="PTHR31638">
    <property type="entry name" value="DAZ-ASSOCIATED PROTEIN 2"/>
    <property type="match status" value="1"/>
</dbReference>
<name>A0A646QIY7_9MYRI</name>
<dbReference type="Pfam" id="PF11029">
    <property type="entry name" value="DAZAP2"/>
    <property type="match status" value="1"/>
</dbReference>
<evidence type="ECO:0000256" key="4">
    <source>
        <dbReference type="ARBA" id="ARBA00022490"/>
    </source>
</evidence>
<feature type="region of interest" description="Disordered" evidence="11">
    <location>
        <begin position="1"/>
        <end position="41"/>
    </location>
</feature>
<accession>A0A646QIY7</accession>
<keyword evidence="7" id="KW-0539">Nucleus</keyword>
<evidence type="ECO:0000256" key="2">
    <source>
        <dbReference type="ARBA" id="ARBA00004324"/>
    </source>
</evidence>
<keyword evidence="4" id="KW-0963">Cytoplasm</keyword>
<comment type="subcellular location">
    <subcellularLocation>
        <location evidence="1">Cytoplasm</location>
        <location evidence="1">Stress granule</location>
    </subcellularLocation>
    <subcellularLocation>
        <location evidence="2">Nucleus speckle</location>
    </subcellularLocation>
</comment>
<reference evidence="12" key="1">
    <citation type="submission" date="2018-11" db="EMBL/GenBank/DDBJ databases">
        <title>Venom-gland transcriptomics and venom proteomics of the Florida green centipede (Hemiscolopendra marginata) reveal sex-based variation in a centipede venom.</title>
        <authorList>
            <person name="Nystrom G.S."/>
            <person name="Ward M.J."/>
            <person name="Ellsworth S.A."/>
            <person name="Rokyta D.R."/>
        </authorList>
    </citation>
    <scope>NUCLEOTIDE SEQUENCE</scope>
    <source>
        <tissue evidence="12">Venom gland</tissue>
    </source>
</reference>
<keyword evidence="6" id="KW-0832">Ubl conjugation</keyword>
<evidence type="ECO:0000256" key="9">
    <source>
        <dbReference type="ARBA" id="ARBA00034352"/>
    </source>
</evidence>
<dbReference type="GO" id="GO:0010494">
    <property type="term" value="C:cytoplasmic stress granule"/>
    <property type="evidence" value="ECO:0007669"/>
    <property type="project" value="UniProtKB-SubCell"/>
</dbReference>
<evidence type="ECO:0000256" key="6">
    <source>
        <dbReference type="ARBA" id="ARBA00022843"/>
    </source>
</evidence>
<proteinExistence type="predicted"/>
<protein>
    <recommendedName>
        <fullName evidence="3">DAZ-associated protein 2</fullName>
    </recommendedName>
    <alternativeName>
        <fullName evidence="8">Deleted in azoospermia-associated protein 2</fullName>
    </alternativeName>
    <alternativeName>
        <fullName evidence="9">Proline-rich transcript in brain protein</fullName>
    </alternativeName>
</protein>
<keyword evidence="5" id="KW-0597">Phosphoprotein</keyword>
<evidence type="ECO:0000256" key="11">
    <source>
        <dbReference type="SAM" id="MobiDB-lite"/>
    </source>
</evidence>
<evidence type="ECO:0000256" key="3">
    <source>
        <dbReference type="ARBA" id="ARBA00014066"/>
    </source>
</evidence>
<dbReference type="EMBL" id="GHBY01000403">
    <property type="protein sequence ID" value="MUP40580.1"/>
    <property type="molecule type" value="Transcribed_RNA"/>
</dbReference>